<proteinExistence type="predicted"/>
<protein>
    <submittedName>
        <fullName evidence="1">Uncharacterized protein</fullName>
    </submittedName>
</protein>
<evidence type="ECO:0000313" key="1">
    <source>
        <dbReference type="EMBL" id="PON67579.1"/>
    </source>
</evidence>
<accession>A0A2P5D2Q4</accession>
<evidence type="ECO:0000313" key="2">
    <source>
        <dbReference type="Proteomes" id="UP000237105"/>
    </source>
</evidence>
<reference evidence="2" key="1">
    <citation type="submission" date="2016-06" db="EMBL/GenBank/DDBJ databases">
        <title>Parallel loss of symbiosis genes in relatives of nitrogen-fixing non-legume Parasponia.</title>
        <authorList>
            <person name="Van Velzen R."/>
            <person name="Holmer R."/>
            <person name="Bu F."/>
            <person name="Rutten L."/>
            <person name="Van Zeijl A."/>
            <person name="Liu W."/>
            <person name="Santuari L."/>
            <person name="Cao Q."/>
            <person name="Sharma T."/>
            <person name="Shen D."/>
            <person name="Roswanjaya Y."/>
            <person name="Wardhani T."/>
            <person name="Kalhor M.S."/>
            <person name="Jansen J."/>
            <person name="Van den Hoogen J."/>
            <person name="Gungor B."/>
            <person name="Hartog M."/>
            <person name="Hontelez J."/>
            <person name="Verver J."/>
            <person name="Yang W.-C."/>
            <person name="Schijlen E."/>
            <person name="Repin R."/>
            <person name="Schilthuizen M."/>
            <person name="Schranz E."/>
            <person name="Heidstra R."/>
            <person name="Miyata K."/>
            <person name="Fedorova E."/>
            <person name="Kohlen W."/>
            <person name="Bisseling T."/>
            <person name="Smit S."/>
            <person name="Geurts R."/>
        </authorList>
    </citation>
    <scope>NUCLEOTIDE SEQUENCE [LARGE SCALE GENOMIC DNA]</scope>
    <source>
        <strain evidence="2">cv. WU1-14</strain>
    </source>
</reference>
<comment type="caution">
    <text evidence="1">The sequence shown here is derived from an EMBL/GenBank/DDBJ whole genome shotgun (WGS) entry which is preliminary data.</text>
</comment>
<name>A0A2P5D2Q4_PARAD</name>
<dbReference type="AlphaFoldDB" id="A0A2P5D2Q4"/>
<feature type="non-terminal residue" evidence="1">
    <location>
        <position position="1"/>
    </location>
</feature>
<keyword evidence="2" id="KW-1185">Reference proteome</keyword>
<dbReference type="EMBL" id="JXTB01000070">
    <property type="protein sequence ID" value="PON67579.1"/>
    <property type="molecule type" value="Genomic_DNA"/>
</dbReference>
<sequence>SIWTPAPRIKTPISVFHDILNAVAGVGRIAENHHLKRTEKIENVFLDGLRLDGFEVISIHREEVSEWKALLFCTIGIDHMVTEKGDDVTQLKGAGSEHLKKVAIAAAGRLRQEVGLV</sequence>
<dbReference type="Proteomes" id="UP000237105">
    <property type="component" value="Unassembled WGS sequence"/>
</dbReference>
<organism evidence="1 2">
    <name type="scientific">Parasponia andersonii</name>
    <name type="common">Sponia andersonii</name>
    <dbReference type="NCBI Taxonomy" id="3476"/>
    <lineage>
        <taxon>Eukaryota</taxon>
        <taxon>Viridiplantae</taxon>
        <taxon>Streptophyta</taxon>
        <taxon>Embryophyta</taxon>
        <taxon>Tracheophyta</taxon>
        <taxon>Spermatophyta</taxon>
        <taxon>Magnoliopsida</taxon>
        <taxon>eudicotyledons</taxon>
        <taxon>Gunneridae</taxon>
        <taxon>Pentapetalae</taxon>
        <taxon>rosids</taxon>
        <taxon>fabids</taxon>
        <taxon>Rosales</taxon>
        <taxon>Cannabaceae</taxon>
        <taxon>Parasponia</taxon>
    </lineage>
</organism>
<gene>
    <name evidence="1" type="ORF">PanWU01x14_102160</name>
</gene>